<organism evidence="5 6">
    <name type="scientific">Amborella trichopoda</name>
    <dbReference type="NCBI Taxonomy" id="13333"/>
    <lineage>
        <taxon>Eukaryota</taxon>
        <taxon>Viridiplantae</taxon>
        <taxon>Streptophyta</taxon>
        <taxon>Embryophyta</taxon>
        <taxon>Tracheophyta</taxon>
        <taxon>Spermatophyta</taxon>
        <taxon>Magnoliopsida</taxon>
        <taxon>Amborellales</taxon>
        <taxon>Amborellaceae</taxon>
        <taxon>Amborella</taxon>
    </lineage>
</organism>
<dbReference type="Gramene" id="ERM98058">
    <property type="protein sequence ID" value="ERM98058"/>
    <property type="gene ID" value="AMTR_s00120p00117000"/>
</dbReference>
<evidence type="ECO:0000256" key="1">
    <source>
        <dbReference type="ARBA" id="ARBA00004141"/>
    </source>
</evidence>
<sequence length="149" mass="16038">MEEVPVHDVCCDAVRYDYIDGGVVCDQLLSEGRGEEGFGDNKWKWWLDGVHHSNGHGGGLVLGDDSATSMLRYRVIAQSLDLGIAVGIGLSNVYSRSSPTALIVVRILNAASAGLLNYMVALVDLLASDFMGPRFQSNPMLQAFAYGSN</sequence>
<dbReference type="HOGENOM" id="CLU_1752200_0_0_1"/>
<dbReference type="InterPro" id="IPR003689">
    <property type="entry name" value="ZIP"/>
</dbReference>
<protein>
    <submittedName>
        <fullName evidence="5">Uncharacterized protein</fullName>
    </submittedName>
</protein>
<evidence type="ECO:0000256" key="4">
    <source>
        <dbReference type="ARBA" id="ARBA00023136"/>
    </source>
</evidence>
<dbReference type="STRING" id="13333.W1NRA3"/>
<name>W1NRA3_AMBTC</name>
<dbReference type="EMBL" id="KI395590">
    <property type="protein sequence ID" value="ERM98058.1"/>
    <property type="molecule type" value="Genomic_DNA"/>
</dbReference>
<evidence type="ECO:0000313" key="5">
    <source>
        <dbReference type="EMBL" id="ERM98058.1"/>
    </source>
</evidence>
<keyword evidence="2" id="KW-0812">Transmembrane</keyword>
<dbReference type="GO" id="GO:0005886">
    <property type="term" value="C:plasma membrane"/>
    <property type="evidence" value="ECO:0000318"/>
    <property type="project" value="GO_Central"/>
</dbReference>
<evidence type="ECO:0000256" key="3">
    <source>
        <dbReference type="ARBA" id="ARBA00022989"/>
    </source>
</evidence>
<evidence type="ECO:0000313" key="6">
    <source>
        <dbReference type="Proteomes" id="UP000017836"/>
    </source>
</evidence>
<dbReference type="AlphaFoldDB" id="W1NRA3"/>
<comment type="subcellular location">
    <subcellularLocation>
        <location evidence="1">Membrane</location>
        <topology evidence="1">Multi-pass membrane protein</topology>
    </subcellularLocation>
</comment>
<keyword evidence="3" id="KW-1133">Transmembrane helix</keyword>
<keyword evidence="6" id="KW-1185">Reference proteome</keyword>
<proteinExistence type="predicted"/>
<dbReference type="Proteomes" id="UP000017836">
    <property type="component" value="Unassembled WGS sequence"/>
</dbReference>
<dbReference type="Pfam" id="PF02535">
    <property type="entry name" value="Zip"/>
    <property type="match status" value="1"/>
</dbReference>
<dbReference type="eggNOG" id="KOG1558">
    <property type="taxonomic scope" value="Eukaryota"/>
</dbReference>
<accession>W1NRA3</accession>
<gene>
    <name evidence="5" type="ORF">AMTR_s00120p00117000</name>
</gene>
<reference evidence="6" key="1">
    <citation type="journal article" date="2013" name="Science">
        <title>The Amborella genome and the evolution of flowering plants.</title>
        <authorList>
            <consortium name="Amborella Genome Project"/>
        </authorList>
    </citation>
    <scope>NUCLEOTIDE SEQUENCE [LARGE SCALE GENOMIC DNA]</scope>
</reference>
<keyword evidence="4" id="KW-0472">Membrane</keyword>
<dbReference type="GO" id="GO:0005385">
    <property type="term" value="F:zinc ion transmembrane transporter activity"/>
    <property type="evidence" value="ECO:0000318"/>
    <property type="project" value="GO_Central"/>
</dbReference>
<evidence type="ECO:0000256" key="2">
    <source>
        <dbReference type="ARBA" id="ARBA00022692"/>
    </source>
</evidence>
<dbReference type="GO" id="GO:0071577">
    <property type="term" value="P:zinc ion transmembrane transport"/>
    <property type="evidence" value="ECO:0000318"/>
    <property type="project" value="GO_Central"/>
</dbReference>